<gene>
    <name evidence="1" type="ORF">L3X38_021906</name>
</gene>
<dbReference type="InterPro" id="IPR042197">
    <property type="entry name" value="Apaf_helical"/>
</dbReference>
<organism evidence="1 2">
    <name type="scientific">Prunus dulcis</name>
    <name type="common">Almond</name>
    <name type="synonym">Amygdalus dulcis</name>
    <dbReference type="NCBI Taxonomy" id="3755"/>
    <lineage>
        <taxon>Eukaryota</taxon>
        <taxon>Viridiplantae</taxon>
        <taxon>Streptophyta</taxon>
        <taxon>Embryophyta</taxon>
        <taxon>Tracheophyta</taxon>
        <taxon>Spermatophyta</taxon>
        <taxon>Magnoliopsida</taxon>
        <taxon>eudicotyledons</taxon>
        <taxon>Gunneridae</taxon>
        <taxon>Pentapetalae</taxon>
        <taxon>rosids</taxon>
        <taxon>fabids</taxon>
        <taxon>Rosales</taxon>
        <taxon>Rosaceae</taxon>
        <taxon>Amygdaloideae</taxon>
        <taxon>Amygdaleae</taxon>
        <taxon>Prunus</taxon>
    </lineage>
</organism>
<dbReference type="EMBL" id="JAJFAZ020000004">
    <property type="protein sequence ID" value="KAI5331780.1"/>
    <property type="molecule type" value="Genomic_DNA"/>
</dbReference>
<evidence type="ECO:0000313" key="1">
    <source>
        <dbReference type="EMBL" id="KAI5331780.1"/>
    </source>
</evidence>
<reference evidence="1 2" key="1">
    <citation type="journal article" date="2022" name="G3 (Bethesda)">
        <title>Whole-genome sequence and methylome profiling of the almond [Prunus dulcis (Mill.) D.A. Webb] cultivar 'Nonpareil'.</title>
        <authorList>
            <person name="D'Amico-Willman K.M."/>
            <person name="Ouma W.Z."/>
            <person name="Meulia T."/>
            <person name="Sideli G.M."/>
            <person name="Gradziel T.M."/>
            <person name="Fresnedo-Ramirez J."/>
        </authorList>
    </citation>
    <scope>NUCLEOTIDE SEQUENCE [LARGE SCALE GENOMIC DNA]</scope>
    <source>
        <strain evidence="1">Clone GOH B32 T37-40</strain>
    </source>
</reference>
<dbReference type="Gene3D" id="1.10.8.430">
    <property type="entry name" value="Helical domain of apoptotic protease-activating factors"/>
    <property type="match status" value="1"/>
</dbReference>
<keyword evidence="2" id="KW-1185">Reference proteome</keyword>
<name>A0AAD4Z3T3_PRUDU</name>
<sequence length="142" mass="16002">MIKKKQRLFMIKKQRLFRMEKGSSHTFSFDSINIAIRACEPPLGDYVKLARRAIPYAQGLPLALKVFGCCPCGGSIDNWEDALDGFKNKEIQDVLEISDLKEVQLAWTSGFAARLTYVPEDLPGFAARLTYVPETCQDLRLG</sequence>
<comment type="caution">
    <text evidence="1">The sequence shown here is derived from an EMBL/GenBank/DDBJ whole genome shotgun (WGS) entry which is preliminary data.</text>
</comment>
<dbReference type="Proteomes" id="UP001054821">
    <property type="component" value="Chromosome 4"/>
</dbReference>
<dbReference type="AlphaFoldDB" id="A0AAD4Z3T3"/>
<evidence type="ECO:0000313" key="2">
    <source>
        <dbReference type="Proteomes" id="UP001054821"/>
    </source>
</evidence>
<accession>A0AAD4Z3T3</accession>
<protein>
    <submittedName>
        <fullName evidence="1">Uncharacterized protein</fullName>
    </submittedName>
</protein>
<proteinExistence type="predicted"/>